<accession>A0A392TND2</accession>
<dbReference type="AlphaFoldDB" id="A0A392TND2"/>
<feature type="compositionally biased region" description="Basic and acidic residues" evidence="1">
    <location>
        <begin position="34"/>
        <end position="43"/>
    </location>
</feature>
<name>A0A392TND2_9FABA</name>
<feature type="non-terminal residue" evidence="2">
    <location>
        <position position="1"/>
    </location>
</feature>
<sequence>IAEATQVRKCRKPDAVTVAERGKASSSKLPSLSELRRLKSTSE</sequence>
<evidence type="ECO:0000256" key="1">
    <source>
        <dbReference type="SAM" id="MobiDB-lite"/>
    </source>
</evidence>
<protein>
    <submittedName>
        <fullName evidence="2">Uncharacterized protein</fullName>
    </submittedName>
</protein>
<dbReference type="Proteomes" id="UP000265520">
    <property type="component" value="Unassembled WGS sequence"/>
</dbReference>
<evidence type="ECO:0000313" key="2">
    <source>
        <dbReference type="EMBL" id="MCI61405.1"/>
    </source>
</evidence>
<proteinExistence type="predicted"/>
<dbReference type="EMBL" id="LXQA010599380">
    <property type="protein sequence ID" value="MCI61405.1"/>
    <property type="molecule type" value="Genomic_DNA"/>
</dbReference>
<feature type="region of interest" description="Disordered" evidence="1">
    <location>
        <begin position="1"/>
        <end position="43"/>
    </location>
</feature>
<keyword evidence="3" id="KW-1185">Reference proteome</keyword>
<evidence type="ECO:0000313" key="3">
    <source>
        <dbReference type="Proteomes" id="UP000265520"/>
    </source>
</evidence>
<organism evidence="2 3">
    <name type="scientific">Trifolium medium</name>
    <dbReference type="NCBI Taxonomy" id="97028"/>
    <lineage>
        <taxon>Eukaryota</taxon>
        <taxon>Viridiplantae</taxon>
        <taxon>Streptophyta</taxon>
        <taxon>Embryophyta</taxon>
        <taxon>Tracheophyta</taxon>
        <taxon>Spermatophyta</taxon>
        <taxon>Magnoliopsida</taxon>
        <taxon>eudicotyledons</taxon>
        <taxon>Gunneridae</taxon>
        <taxon>Pentapetalae</taxon>
        <taxon>rosids</taxon>
        <taxon>fabids</taxon>
        <taxon>Fabales</taxon>
        <taxon>Fabaceae</taxon>
        <taxon>Papilionoideae</taxon>
        <taxon>50 kb inversion clade</taxon>
        <taxon>NPAAA clade</taxon>
        <taxon>Hologalegina</taxon>
        <taxon>IRL clade</taxon>
        <taxon>Trifolieae</taxon>
        <taxon>Trifolium</taxon>
    </lineage>
</organism>
<comment type="caution">
    <text evidence="2">The sequence shown here is derived from an EMBL/GenBank/DDBJ whole genome shotgun (WGS) entry which is preliminary data.</text>
</comment>
<reference evidence="2 3" key="1">
    <citation type="journal article" date="2018" name="Front. Plant Sci.">
        <title>Red Clover (Trifolium pratense) and Zigzag Clover (T. medium) - A Picture of Genomic Similarities and Differences.</title>
        <authorList>
            <person name="Dluhosova J."/>
            <person name="Istvanek J."/>
            <person name="Nedelnik J."/>
            <person name="Repkova J."/>
        </authorList>
    </citation>
    <scope>NUCLEOTIDE SEQUENCE [LARGE SCALE GENOMIC DNA]</scope>
    <source>
        <strain evidence="3">cv. 10/8</strain>
        <tissue evidence="2">Leaf</tissue>
    </source>
</reference>